<protein>
    <recommendedName>
        <fullName evidence="5">MHC class I-like antigen recognition-like domain-containing protein</fullName>
    </recommendedName>
</protein>
<dbReference type="InterPro" id="IPR037055">
    <property type="entry name" value="MHC_I-like_Ag-recog_sf"/>
</dbReference>
<evidence type="ECO:0000259" key="5">
    <source>
        <dbReference type="Pfam" id="PF00129"/>
    </source>
</evidence>
<dbReference type="GO" id="GO:0042605">
    <property type="term" value="F:peptide antigen binding"/>
    <property type="evidence" value="ECO:0007669"/>
    <property type="project" value="TreeGrafter"/>
</dbReference>
<keyword evidence="7" id="KW-1185">Reference proteome</keyword>
<dbReference type="GO" id="GO:0006955">
    <property type="term" value="P:immune response"/>
    <property type="evidence" value="ECO:0007669"/>
    <property type="project" value="TreeGrafter"/>
</dbReference>
<feature type="compositionally biased region" description="Basic residues" evidence="4">
    <location>
        <begin position="234"/>
        <end position="245"/>
    </location>
</feature>
<dbReference type="AlphaFoldDB" id="A0A8I5UMH3"/>
<dbReference type="FunFam" id="3.30.500.10:FF:000013">
    <property type="entry name" value="Histocompatibility 2, blastocyst"/>
    <property type="match status" value="1"/>
</dbReference>
<feature type="region of interest" description="Disordered" evidence="4">
    <location>
        <begin position="201"/>
        <end position="245"/>
    </location>
</feature>
<evidence type="ECO:0000256" key="3">
    <source>
        <dbReference type="ARBA" id="ARBA00023180"/>
    </source>
</evidence>
<dbReference type="GeneTree" id="ENSGT01120000271826"/>
<dbReference type="PANTHER" id="PTHR16675:SF229">
    <property type="entry name" value="HLA CLASS I HISTOCOMPATIBILITY ANTIGEN, A ALPHA CHAIN"/>
    <property type="match status" value="1"/>
</dbReference>
<dbReference type="GO" id="GO:0002476">
    <property type="term" value="P:antigen processing and presentation of endogenous peptide antigen via MHC class Ib"/>
    <property type="evidence" value="ECO:0007669"/>
    <property type="project" value="TreeGrafter"/>
</dbReference>
<evidence type="ECO:0000256" key="4">
    <source>
        <dbReference type="SAM" id="MobiDB-lite"/>
    </source>
</evidence>
<dbReference type="Pfam" id="PF00129">
    <property type="entry name" value="MHC_I"/>
    <property type="match status" value="1"/>
</dbReference>
<dbReference type="GO" id="GO:0002486">
    <property type="term" value="P:antigen processing and presentation of endogenous peptide antigen via MHC class I via ER pathway, TAP-independent"/>
    <property type="evidence" value="ECO:0007669"/>
    <property type="project" value="TreeGrafter"/>
</dbReference>
<evidence type="ECO:0000256" key="2">
    <source>
        <dbReference type="ARBA" id="ARBA00022729"/>
    </source>
</evidence>
<keyword evidence="3" id="KW-0325">Glycoprotein</keyword>
<reference evidence="6" key="2">
    <citation type="submission" date="2025-08" db="UniProtKB">
        <authorList>
            <consortium name="Ensembl"/>
        </authorList>
    </citation>
    <scope>IDENTIFICATION</scope>
</reference>
<dbReference type="OMA" id="LTPIECR"/>
<dbReference type="InterPro" id="IPR011161">
    <property type="entry name" value="MHC_I-like_Ag-recog"/>
</dbReference>
<dbReference type="GO" id="GO:0005615">
    <property type="term" value="C:extracellular space"/>
    <property type="evidence" value="ECO:0007669"/>
    <property type="project" value="TreeGrafter"/>
</dbReference>
<keyword evidence="2" id="KW-0732">Signal</keyword>
<reference evidence="6" key="3">
    <citation type="submission" date="2025-09" db="UniProtKB">
        <authorList>
            <consortium name="Ensembl"/>
        </authorList>
    </citation>
    <scope>IDENTIFICATION</scope>
</reference>
<feature type="region of interest" description="Disordered" evidence="4">
    <location>
        <begin position="47"/>
        <end position="67"/>
    </location>
</feature>
<feature type="domain" description="MHC class I-like antigen recognition-like" evidence="5">
    <location>
        <begin position="101"/>
        <end position="190"/>
    </location>
</feature>
<dbReference type="PANTHER" id="PTHR16675">
    <property type="entry name" value="MHC CLASS I-RELATED"/>
    <property type="match status" value="1"/>
</dbReference>
<dbReference type="InterPro" id="IPR011162">
    <property type="entry name" value="MHC_I/II-like_Ag-recog"/>
</dbReference>
<dbReference type="SUPFAM" id="SSF54452">
    <property type="entry name" value="MHC antigen-recognition domain"/>
    <property type="match status" value="1"/>
</dbReference>
<comment type="subcellular location">
    <subcellularLocation>
        <location evidence="1">Membrane</location>
        <topology evidence="1">Single-pass type I membrane protein</topology>
    </subcellularLocation>
</comment>
<dbReference type="Ensembl" id="ENSPPYT00000034161.1">
    <property type="protein sequence ID" value="ENSPPYP00000036936.1"/>
    <property type="gene ID" value="ENSPPYG00000033405.1"/>
</dbReference>
<dbReference type="GO" id="GO:0009897">
    <property type="term" value="C:external side of plasma membrane"/>
    <property type="evidence" value="ECO:0007669"/>
    <property type="project" value="TreeGrafter"/>
</dbReference>
<name>A0A8I5UMH3_PONAB</name>
<accession>A0A8I5UMH3</accession>
<proteinExistence type="predicted"/>
<sequence length="245" mass="27700">MDWGGAALGIPHLRRVSLRPLPTCVRSFFLDTHRAAPVLTPIESRVSREANQCSRGPGSKVPTHPPGPRFSPVAEDGVMAPRTLLLLLSGALALTQTWAGFHSLRYFHTTMSRPGRGDPRFISVGYVDDTQCVRFDSDATSPRMEPRAPWMEQERPEYWEEETGTAKANSQLYRVNLRTLSGYYNQSEACGWHWPGAQVTTLPHPPRNARVSPSLRVRDPRRGSGTRRPLTRERPRRRYRVSFSV</sequence>
<evidence type="ECO:0000313" key="6">
    <source>
        <dbReference type="Ensembl" id="ENSPPYP00000036936.1"/>
    </source>
</evidence>
<evidence type="ECO:0000313" key="7">
    <source>
        <dbReference type="Proteomes" id="UP000001595"/>
    </source>
</evidence>
<organism evidence="6 7">
    <name type="scientific">Pongo abelii</name>
    <name type="common">Sumatran orangutan</name>
    <name type="synonym">Pongo pygmaeus abelii</name>
    <dbReference type="NCBI Taxonomy" id="9601"/>
    <lineage>
        <taxon>Eukaryota</taxon>
        <taxon>Metazoa</taxon>
        <taxon>Chordata</taxon>
        <taxon>Craniata</taxon>
        <taxon>Vertebrata</taxon>
        <taxon>Euteleostomi</taxon>
        <taxon>Mammalia</taxon>
        <taxon>Eutheria</taxon>
        <taxon>Euarchontoglires</taxon>
        <taxon>Primates</taxon>
        <taxon>Haplorrhini</taxon>
        <taxon>Catarrhini</taxon>
        <taxon>Hominidae</taxon>
        <taxon>Pongo</taxon>
    </lineage>
</organism>
<evidence type="ECO:0000256" key="1">
    <source>
        <dbReference type="ARBA" id="ARBA00004479"/>
    </source>
</evidence>
<dbReference type="GO" id="GO:0005102">
    <property type="term" value="F:signaling receptor binding"/>
    <property type="evidence" value="ECO:0007669"/>
    <property type="project" value="TreeGrafter"/>
</dbReference>
<dbReference type="Proteomes" id="UP000001595">
    <property type="component" value="Chromosome 6"/>
</dbReference>
<dbReference type="InterPro" id="IPR050208">
    <property type="entry name" value="MHC_class-I_related"/>
</dbReference>
<dbReference type="Gene3D" id="3.30.500.10">
    <property type="entry name" value="MHC class I-like antigen recognition-like"/>
    <property type="match status" value="1"/>
</dbReference>
<reference evidence="6 7" key="1">
    <citation type="submission" date="2008-02" db="EMBL/GenBank/DDBJ databases">
        <title>A 6x draft sequence assembly of the Pongo pygmaeus abelii genome.</title>
        <authorList>
            <person name="Wilson R.K."/>
            <person name="Mardis E."/>
        </authorList>
    </citation>
    <scope>NUCLEOTIDE SEQUENCE [LARGE SCALE GENOMIC DNA]</scope>
</reference>
<dbReference type="GO" id="GO:0001916">
    <property type="term" value="P:positive regulation of T cell mediated cytotoxicity"/>
    <property type="evidence" value="ECO:0007669"/>
    <property type="project" value="TreeGrafter"/>
</dbReference>